<evidence type="ECO:0000313" key="6">
    <source>
        <dbReference type="EMBL" id="AQV13696.1"/>
    </source>
</evidence>
<dbReference type="InterPro" id="IPR002063">
    <property type="entry name" value="Haemerythrin"/>
</dbReference>
<reference evidence="6" key="1">
    <citation type="submission" date="2016-10" db="EMBL/GenBank/DDBJ databases">
        <title>Discovery and evolution of novel hemerythrin genes in annelid worms.</title>
        <authorList>
            <person name="Costa-Paiva E.M."/>
            <person name="Whelan N.V."/>
            <person name="Waits D.S."/>
            <person name="Santos S."/>
            <person name="Schrago C.G."/>
            <person name="Halanych K.M."/>
        </authorList>
    </citation>
    <scope>NUCLEOTIDE SEQUENCE</scope>
</reference>
<feature type="binding site" evidence="4">
    <location>
        <position position="56"/>
    </location>
    <ligand>
        <name>Fe cation</name>
        <dbReference type="ChEBI" id="CHEBI:24875"/>
        <label>1</label>
    </ligand>
</feature>
<dbReference type="InterPro" id="IPR012312">
    <property type="entry name" value="Hemerythrin-like"/>
</dbReference>
<dbReference type="InterPro" id="IPR050669">
    <property type="entry name" value="Hemerythrin"/>
</dbReference>
<evidence type="ECO:0000256" key="4">
    <source>
        <dbReference type="PIRSR" id="PIRSR002033-1"/>
    </source>
</evidence>
<dbReference type="EMBL" id="KY007398">
    <property type="protein sequence ID" value="AQV13696.1"/>
    <property type="molecule type" value="mRNA"/>
</dbReference>
<feature type="binding site" evidence="4">
    <location>
        <position position="74"/>
    </location>
    <ligand>
        <name>Fe cation</name>
        <dbReference type="ChEBI" id="CHEBI:24875"/>
        <label>2</label>
    </ligand>
</feature>
<dbReference type="PIRSF" id="PIRSF002033">
    <property type="entry name" value="Hemerythrin"/>
    <property type="match status" value="1"/>
</dbReference>
<proteinExistence type="evidence at transcript level"/>
<feature type="binding site" evidence="4">
    <location>
        <position position="112"/>
    </location>
    <ligand>
        <name>Fe cation</name>
        <dbReference type="ChEBI" id="CHEBI:24875"/>
        <label>1</label>
    </ligand>
</feature>
<accession>A0A1S6QD12</accession>
<organism evidence="6">
    <name type="scientific">Nephtys incisa</name>
    <dbReference type="NCBI Taxonomy" id="492768"/>
    <lineage>
        <taxon>Eukaryota</taxon>
        <taxon>Metazoa</taxon>
        <taxon>Spiralia</taxon>
        <taxon>Lophotrochozoa</taxon>
        <taxon>Annelida</taxon>
        <taxon>Polychaeta</taxon>
        <taxon>Errantia</taxon>
        <taxon>Phyllodocida</taxon>
        <taxon>Nephtyidae</taxon>
        <taxon>Nephtys</taxon>
    </lineage>
</organism>
<dbReference type="Gene3D" id="1.20.120.50">
    <property type="entry name" value="Hemerythrin-like"/>
    <property type="match status" value="1"/>
</dbReference>
<dbReference type="InterPro" id="IPR012827">
    <property type="entry name" value="Hemerythrin_metal-bd"/>
</dbReference>
<dbReference type="Pfam" id="PF01814">
    <property type="entry name" value="Hemerythrin"/>
    <property type="match status" value="1"/>
</dbReference>
<feature type="binding site" evidence="4">
    <location>
        <position position="107"/>
    </location>
    <ligand>
        <name>Fe cation</name>
        <dbReference type="ChEBI" id="CHEBI:24875"/>
        <label>2</label>
    </ligand>
</feature>
<feature type="domain" description="Hemerythrin-like" evidence="5">
    <location>
        <begin position="19"/>
        <end position="118"/>
    </location>
</feature>
<dbReference type="PRINTS" id="PR00186">
    <property type="entry name" value="HEMERYTHRIN"/>
</dbReference>
<dbReference type="PANTHER" id="PTHR37164">
    <property type="entry name" value="BACTERIOHEMERYTHRIN"/>
    <property type="match status" value="1"/>
</dbReference>
<dbReference type="NCBIfam" id="TIGR02481">
    <property type="entry name" value="hemeryth_dom"/>
    <property type="match status" value="1"/>
</dbReference>
<name>A0A1S6QD12_9ANNE</name>
<keyword evidence="2 4" id="KW-0479">Metal-binding</keyword>
<evidence type="ECO:0000256" key="2">
    <source>
        <dbReference type="ARBA" id="ARBA00022723"/>
    </source>
</evidence>
<dbReference type="AlphaFoldDB" id="A0A1S6QD12"/>
<dbReference type="PANTHER" id="PTHR37164:SF1">
    <property type="entry name" value="BACTERIOHEMERYTHRIN"/>
    <property type="match status" value="1"/>
</dbReference>
<protein>
    <submittedName>
        <fullName evidence="6">Hemerythrin</fullName>
    </submittedName>
</protein>
<evidence type="ECO:0000256" key="3">
    <source>
        <dbReference type="ARBA" id="ARBA00023004"/>
    </source>
</evidence>
<sequence>MGHDIPEPYCWDESFAVFYAQLDEEHKGLFKGIFECAANRDSTENLSSLAEKVKTHFTNEEAMFTGKVDNEDTHKAAHVAFVEKLGTLSCPLDDATIDYAKDWLVNHIKNTDFTYKGKLD</sequence>
<comment type="similarity">
    <text evidence="1">Belongs to the hemerythrin family.</text>
</comment>
<evidence type="ECO:0000256" key="1">
    <source>
        <dbReference type="ARBA" id="ARBA00010587"/>
    </source>
</evidence>
<dbReference type="GO" id="GO:0005506">
    <property type="term" value="F:iron ion binding"/>
    <property type="evidence" value="ECO:0007669"/>
    <property type="project" value="InterPro"/>
</dbReference>
<evidence type="ECO:0000259" key="5">
    <source>
        <dbReference type="Pfam" id="PF01814"/>
    </source>
</evidence>
<feature type="binding site" evidence="4">
    <location>
        <position position="26"/>
    </location>
    <ligand>
        <name>Fe cation</name>
        <dbReference type="ChEBI" id="CHEBI:24875"/>
        <label>1</label>
    </ligand>
</feature>
<dbReference type="NCBIfam" id="TIGR00058">
    <property type="entry name" value="Hemerythrin"/>
    <property type="match status" value="1"/>
</dbReference>
<keyword evidence="3 4" id="KW-0408">Iron</keyword>
<feature type="binding site" evidence="4">
    <location>
        <position position="60"/>
    </location>
    <ligand>
        <name>Fe cation</name>
        <dbReference type="ChEBI" id="CHEBI:24875"/>
        <label>1</label>
    </ligand>
</feature>
<feature type="binding site" evidence="4">
    <location>
        <position position="78"/>
    </location>
    <ligand>
        <name>Fe cation</name>
        <dbReference type="ChEBI" id="CHEBI:24875"/>
        <label>2</label>
    </ligand>
</feature>
<feature type="binding site" evidence="4">
    <location>
        <position position="60"/>
    </location>
    <ligand>
        <name>Fe cation</name>
        <dbReference type="ChEBI" id="CHEBI:24875"/>
        <label>2</label>
    </ligand>
</feature>
<feature type="binding site" evidence="4">
    <location>
        <position position="112"/>
    </location>
    <ligand>
        <name>Fe cation</name>
        <dbReference type="ChEBI" id="CHEBI:24875"/>
        <label>2</label>
    </ligand>
</feature>
<dbReference type="InterPro" id="IPR035938">
    <property type="entry name" value="Hemerythrin-like_sf"/>
</dbReference>
<dbReference type="SUPFAM" id="SSF47188">
    <property type="entry name" value="Hemerythrin-like"/>
    <property type="match status" value="1"/>
</dbReference>